<keyword evidence="1" id="KW-0812">Transmembrane</keyword>
<keyword evidence="1" id="KW-0472">Membrane</keyword>
<feature type="transmembrane region" description="Helical" evidence="1">
    <location>
        <begin position="6"/>
        <end position="23"/>
    </location>
</feature>
<name>E1YLH5_9BACT</name>
<gene>
    <name evidence="2" type="ORF">N47_E44700</name>
</gene>
<reference evidence="2" key="1">
    <citation type="journal article" date="2011" name="Environ. Microbiol.">
        <title>Genomic insights into the metabolic potential of the polycyclic aromatic hydrocarbon degrading sulfate-reducing Deltaproteobacterium N47.</title>
        <authorList>
            <person name="Bergmann F."/>
            <person name="Selesi D."/>
            <person name="Weinmaier T."/>
            <person name="Tischler P."/>
            <person name="Rattei T."/>
            <person name="Meckenstock R.U."/>
        </authorList>
    </citation>
    <scope>NUCLEOTIDE SEQUENCE</scope>
</reference>
<feature type="transmembrane region" description="Helical" evidence="1">
    <location>
        <begin position="61"/>
        <end position="80"/>
    </location>
</feature>
<evidence type="ECO:0000256" key="1">
    <source>
        <dbReference type="SAM" id="Phobius"/>
    </source>
</evidence>
<feature type="transmembrane region" description="Helical" evidence="1">
    <location>
        <begin position="35"/>
        <end position="55"/>
    </location>
</feature>
<keyword evidence="1" id="KW-1133">Transmembrane helix</keyword>
<protein>
    <submittedName>
        <fullName evidence="2">Uncharacterized protein</fullName>
    </submittedName>
</protein>
<proteinExistence type="predicted"/>
<sequence length="102" mass="11037">MTLIVLLYALIVGLPAFTARALSINASRRLRKIMILANWSLIGIDTFAIVGSIFLHSLSGLGLLGILFFIVPAGINIYALRALNKAEKLNTGKEVNNEVNLS</sequence>
<organism evidence="2">
    <name type="scientific">uncultured Desulfobacterium sp</name>
    <dbReference type="NCBI Taxonomy" id="201089"/>
    <lineage>
        <taxon>Bacteria</taxon>
        <taxon>Pseudomonadati</taxon>
        <taxon>Thermodesulfobacteriota</taxon>
        <taxon>Desulfobacteria</taxon>
        <taxon>Desulfobacterales</taxon>
        <taxon>Desulfobacteriaceae</taxon>
        <taxon>Desulfobacterium</taxon>
        <taxon>environmental samples</taxon>
    </lineage>
</organism>
<dbReference type="EMBL" id="FR695877">
    <property type="protein sequence ID" value="CBX30958.1"/>
    <property type="molecule type" value="Genomic_DNA"/>
</dbReference>
<accession>E1YLH5</accession>
<dbReference type="AlphaFoldDB" id="E1YLH5"/>
<evidence type="ECO:0000313" key="2">
    <source>
        <dbReference type="EMBL" id="CBX30958.1"/>
    </source>
</evidence>